<sequence>MSRAADASISGRFAVAGLGMSPQGRSLGIPALELRKIALENALTDSGLARSDIDGYIGTSSEMFEDIRYLGLSPRFAWTMQSGGATASWSVLNAVGAILTGQADVVACTYGAAPTSGGVVRVDGSRGGFGTYSYGYPAMYGMVGAGMAHALHARRHMHKYGTTSEHLGAVAVAQRAHASLRPDAQGFGQPFTLNDHQNSRMVVDPFRLLDCCRDTDGGVCVIVTSIERARDLRSTPAVVLGVGTGHNIRNWWTGDVYDMHDDIAPAKATAFGQAGIDLDDIDVAALYDPFSISVIMQLEAYGFCGPGEGGPFVTAGNTMLDGAIPTNTGGGQLSGFYATGFTALSEGLRQIRGEAGPTQIPNAEIALVSGHGGNGGIQNTWAHATLILGADR</sequence>
<dbReference type="PIRSF" id="PIRSF000429">
    <property type="entry name" value="Ac-CoA_Ac_transf"/>
    <property type="match status" value="1"/>
</dbReference>
<dbReference type="PANTHER" id="PTHR42870:SF1">
    <property type="entry name" value="NON-SPECIFIC LIPID-TRANSFER PROTEIN-LIKE 2"/>
    <property type="match status" value="1"/>
</dbReference>
<evidence type="ECO:0000313" key="8">
    <source>
        <dbReference type="EMBL" id="CAB4996071.1"/>
    </source>
</evidence>
<dbReference type="EMBL" id="CAEZTY010000001">
    <property type="protein sequence ID" value="CAB4574574.1"/>
    <property type="molecule type" value="Genomic_DNA"/>
</dbReference>
<accession>A0A6J6HDH1</accession>
<feature type="domain" description="Thiolase C-terminal" evidence="1">
    <location>
        <begin position="265"/>
        <end position="377"/>
    </location>
</feature>
<dbReference type="EMBL" id="CAFBRD010000001">
    <property type="protein sequence ID" value="CAB5072498.1"/>
    <property type="molecule type" value="Genomic_DNA"/>
</dbReference>
<dbReference type="Pfam" id="PF22691">
    <property type="entry name" value="Thiolase_C_1"/>
    <property type="match status" value="1"/>
</dbReference>
<proteinExistence type="predicted"/>
<dbReference type="EMBL" id="CAESAL010000001">
    <property type="protein sequence ID" value="CAB4329299.1"/>
    <property type="molecule type" value="Genomic_DNA"/>
</dbReference>
<protein>
    <submittedName>
        <fullName evidence="5">Unannotated protein</fullName>
    </submittedName>
</protein>
<name>A0A6J6HDH1_9ZZZZ</name>
<dbReference type="EMBL" id="CAEZVC010000001">
    <property type="protein sequence ID" value="CAB4610960.1"/>
    <property type="molecule type" value="Genomic_DNA"/>
</dbReference>
<evidence type="ECO:0000313" key="9">
    <source>
        <dbReference type="EMBL" id="CAB5072498.1"/>
    </source>
</evidence>
<dbReference type="GO" id="GO:0016747">
    <property type="term" value="F:acyltransferase activity, transferring groups other than amino-acyl groups"/>
    <property type="evidence" value="ECO:0007669"/>
    <property type="project" value="InterPro"/>
</dbReference>
<dbReference type="PANTHER" id="PTHR42870">
    <property type="entry name" value="ACETYL-COA C-ACETYLTRANSFERASE"/>
    <property type="match status" value="1"/>
</dbReference>
<dbReference type="InterPro" id="IPR016039">
    <property type="entry name" value="Thiolase-like"/>
</dbReference>
<evidence type="ECO:0000313" key="4">
    <source>
        <dbReference type="EMBL" id="CAB4574574.1"/>
    </source>
</evidence>
<organism evidence="5">
    <name type="scientific">freshwater metagenome</name>
    <dbReference type="NCBI Taxonomy" id="449393"/>
    <lineage>
        <taxon>unclassified sequences</taxon>
        <taxon>metagenomes</taxon>
        <taxon>ecological metagenomes</taxon>
    </lineage>
</organism>
<dbReference type="EMBL" id="CAEZXY010000001">
    <property type="protein sequence ID" value="CAB4692416.1"/>
    <property type="molecule type" value="Genomic_DNA"/>
</dbReference>
<reference evidence="5" key="1">
    <citation type="submission" date="2020-05" db="EMBL/GenBank/DDBJ databases">
        <authorList>
            <person name="Chiriac C."/>
            <person name="Salcher M."/>
            <person name="Ghai R."/>
            <person name="Kavagutti S V."/>
        </authorList>
    </citation>
    <scope>NUCLEOTIDE SEQUENCE</scope>
</reference>
<evidence type="ECO:0000313" key="6">
    <source>
        <dbReference type="EMBL" id="CAB4692416.1"/>
    </source>
</evidence>
<dbReference type="Gene3D" id="3.40.47.10">
    <property type="match status" value="1"/>
</dbReference>
<evidence type="ECO:0000313" key="2">
    <source>
        <dbReference type="EMBL" id="CAB4329299.1"/>
    </source>
</evidence>
<dbReference type="EMBL" id="CAEUNJ010000047">
    <property type="protein sequence ID" value="CAB4371944.1"/>
    <property type="molecule type" value="Genomic_DNA"/>
</dbReference>
<dbReference type="InterPro" id="IPR002155">
    <property type="entry name" value="Thiolase"/>
</dbReference>
<dbReference type="SUPFAM" id="SSF53901">
    <property type="entry name" value="Thiolase-like"/>
    <property type="match status" value="2"/>
</dbReference>
<evidence type="ECO:0000313" key="5">
    <source>
        <dbReference type="EMBL" id="CAB4610960.1"/>
    </source>
</evidence>
<dbReference type="EMBL" id="CAFBNJ010000001">
    <property type="protein sequence ID" value="CAB4938849.1"/>
    <property type="molecule type" value="Genomic_DNA"/>
</dbReference>
<dbReference type="EMBL" id="CAFBOK010000226">
    <property type="protein sequence ID" value="CAB4996071.1"/>
    <property type="molecule type" value="Genomic_DNA"/>
</dbReference>
<gene>
    <name evidence="4" type="ORF">UFOPK1762_00049</name>
    <name evidence="5" type="ORF">UFOPK1906_00028</name>
    <name evidence="6" type="ORF">UFOPK2624_00055</name>
    <name evidence="2" type="ORF">UFOPK3331_00019</name>
    <name evidence="7" type="ORF">UFOPK3785_00033</name>
    <name evidence="8" type="ORF">UFOPK3927_01591</name>
    <name evidence="3" type="ORF">UFOPK4201_01154</name>
    <name evidence="9" type="ORF">UFOPK4371_00019</name>
</gene>
<dbReference type="AlphaFoldDB" id="A0A6J6HDH1"/>
<evidence type="ECO:0000259" key="1">
    <source>
        <dbReference type="Pfam" id="PF22691"/>
    </source>
</evidence>
<dbReference type="CDD" id="cd00829">
    <property type="entry name" value="SCP-x_thiolase"/>
    <property type="match status" value="1"/>
</dbReference>
<evidence type="ECO:0000313" key="7">
    <source>
        <dbReference type="EMBL" id="CAB4938849.1"/>
    </source>
</evidence>
<evidence type="ECO:0000313" key="3">
    <source>
        <dbReference type="EMBL" id="CAB4371944.1"/>
    </source>
</evidence>
<dbReference type="InterPro" id="IPR055140">
    <property type="entry name" value="Thiolase_C_2"/>
</dbReference>